<proteinExistence type="predicted"/>
<organism evidence="1 2">
    <name type="scientific">Vairimorpha ceranae</name>
    <dbReference type="NCBI Taxonomy" id="40302"/>
    <lineage>
        <taxon>Eukaryota</taxon>
        <taxon>Fungi</taxon>
        <taxon>Fungi incertae sedis</taxon>
        <taxon>Microsporidia</taxon>
        <taxon>Nosematidae</taxon>
        <taxon>Vairimorpha</taxon>
    </lineage>
</organism>
<evidence type="ECO:0000313" key="2">
    <source>
        <dbReference type="Proteomes" id="UP000034350"/>
    </source>
</evidence>
<keyword evidence="2" id="KW-1185">Reference proteome</keyword>
<dbReference type="VEuPathDB" id="MicrosporidiaDB:NCER_102150"/>
<dbReference type="AlphaFoldDB" id="A0A0F9WEK5"/>
<dbReference type="VEuPathDB" id="MicrosporidiaDB:G9O61_00g012300"/>
<sequence>MVTINFILLISFVYSLKIITVVSNVYKMYEADLRSDNTTNINFYLKNYTSISNNVPYITELIIPETNIQRIICIYHNHSAGSYIKRIYFFQNDLTTPTILKLHQLDYAIFLGKNNILKFFIPAILLDNTLNFPFNIVLRKYLEDTDDLNLERRKIFLDHLLNNKDEIINNSEQLLNDLTKNPESSLFHSLKEGDYILAFFDRNYDKIINFFKSLILVLKENNKDLQPKLFNFFVNFIKNNLNRTWQDELKHSGIDFDVFKDFNLLNCVFTDITNLLQLVSYPDYKFQFYDFDQRTGLYFGNSVLGVLLQLPEDFDEKNIKCIVYDKKQNEVTFKCMFEYTKKNFYFIFDPAYLKHLKITKINCIVMTTNKNYESLNINLTEFLQ</sequence>
<comment type="caution">
    <text evidence="1">The sequence shown here is derived from an EMBL/GenBank/DDBJ whole genome shotgun (WGS) entry which is preliminary data.</text>
</comment>
<dbReference type="Proteomes" id="UP000034350">
    <property type="component" value="Unassembled WGS sequence"/>
</dbReference>
<dbReference type="GeneID" id="36318644"/>
<dbReference type="EMBL" id="JPQZ01000011">
    <property type="protein sequence ID" value="KKO75816.1"/>
    <property type="molecule type" value="Genomic_DNA"/>
</dbReference>
<accession>A0A0F9WEK5</accession>
<protein>
    <submittedName>
        <fullName evidence="1">Uncharacterized protein</fullName>
    </submittedName>
</protein>
<name>A0A0F9WEK5_9MICR</name>
<evidence type="ECO:0000313" key="1">
    <source>
        <dbReference type="EMBL" id="KKO75816.1"/>
    </source>
</evidence>
<reference evidence="1 2" key="1">
    <citation type="journal article" date="2015" name="Environ. Microbiol.">
        <title>Genome analyses suggest the presence of polyploidy and recent human-driven expansions in eight global populations of the honeybee pathogen Nosema ceranae.</title>
        <authorList>
            <person name="Pelin A."/>
            <person name="Selman M."/>
            <person name="Aris-Brosou S."/>
            <person name="Farinelli L."/>
            <person name="Corradi N."/>
        </authorList>
    </citation>
    <scope>NUCLEOTIDE SEQUENCE [LARGE SCALE GENOMIC DNA]</scope>
    <source>
        <strain evidence="1 2">PA08 1199</strain>
    </source>
</reference>
<dbReference type="RefSeq" id="XP_024331558.1">
    <property type="nucleotide sequence ID" value="XM_024473747.1"/>
</dbReference>
<dbReference type="VEuPathDB" id="MicrosporidiaDB:AAJ76_1100021216"/>
<gene>
    <name evidence="1" type="ORF">AAJ76_1100021216</name>
</gene>